<dbReference type="EMBL" id="MDYO01000032">
    <property type="protein sequence ID" value="OQD93475.1"/>
    <property type="molecule type" value="Genomic_DNA"/>
</dbReference>
<evidence type="ECO:0000313" key="1">
    <source>
        <dbReference type="EMBL" id="OQD93475.1"/>
    </source>
</evidence>
<dbReference type="Gene3D" id="3.30.420.10">
    <property type="entry name" value="Ribonuclease H-like superfamily/Ribonuclease H"/>
    <property type="match status" value="1"/>
</dbReference>
<name>A0A1V6QW99_9EURO</name>
<dbReference type="AlphaFoldDB" id="A0A1V6QW99"/>
<gene>
    <name evidence="1" type="ORF">PENSOL_c032G10154</name>
</gene>
<comment type="caution">
    <text evidence="1">The sequence shown here is derived from an EMBL/GenBank/DDBJ whole genome shotgun (WGS) entry which is preliminary data.</text>
</comment>
<proteinExistence type="predicted"/>
<evidence type="ECO:0000313" key="2">
    <source>
        <dbReference type="Proteomes" id="UP000191612"/>
    </source>
</evidence>
<dbReference type="Proteomes" id="UP000191612">
    <property type="component" value="Unassembled WGS sequence"/>
</dbReference>
<dbReference type="InterPro" id="IPR036397">
    <property type="entry name" value="RNaseH_sf"/>
</dbReference>
<protein>
    <submittedName>
        <fullName evidence="1">Uncharacterized protein</fullName>
    </submittedName>
</protein>
<reference evidence="2" key="1">
    <citation type="journal article" date="2017" name="Nat. Microbiol.">
        <title>Global analysis of biosynthetic gene clusters reveals vast potential of secondary metabolite production in Penicillium species.</title>
        <authorList>
            <person name="Nielsen J.C."/>
            <person name="Grijseels S."/>
            <person name="Prigent S."/>
            <person name="Ji B."/>
            <person name="Dainat J."/>
            <person name="Nielsen K.F."/>
            <person name="Frisvad J.C."/>
            <person name="Workman M."/>
            <person name="Nielsen J."/>
        </authorList>
    </citation>
    <scope>NUCLEOTIDE SEQUENCE [LARGE SCALE GENOMIC DNA]</scope>
    <source>
        <strain evidence="2">IBT 29525</strain>
    </source>
</reference>
<accession>A0A1V6QW99</accession>
<sequence>MTKRKEERKYYKFCWELGDGFQGLVFGFTGQEAWDIANKILSLPVPKQVRKRLVYFCDASIRSMRGAAGVVWPERYPSTEWQGKGVYYPLRTDDSATLELFAISCALRTAIEEIDKEHASVVENIPVDEEFFQSSSLRTESHLHSMTKELFVFTDDINALRRIDGGLPYPPNGQMASQVASISRYSRTLNTLGVHMELHLSPGHCRLPGNVAADAMAKRAQRQLVRETVLYRPVAE</sequence>
<keyword evidence="2" id="KW-1185">Reference proteome</keyword>
<dbReference type="InterPro" id="IPR012337">
    <property type="entry name" value="RNaseH-like_sf"/>
</dbReference>
<dbReference type="GO" id="GO:0003676">
    <property type="term" value="F:nucleic acid binding"/>
    <property type="evidence" value="ECO:0007669"/>
    <property type="project" value="InterPro"/>
</dbReference>
<dbReference type="SUPFAM" id="SSF53098">
    <property type="entry name" value="Ribonuclease H-like"/>
    <property type="match status" value="1"/>
</dbReference>
<dbReference type="STRING" id="60172.A0A1V6QW99"/>
<organism evidence="1 2">
    <name type="scientific">Penicillium solitum</name>
    <dbReference type="NCBI Taxonomy" id="60172"/>
    <lineage>
        <taxon>Eukaryota</taxon>
        <taxon>Fungi</taxon>
        <taxon>Dikarya</taxon>
        <taxon>Ascomycota</taxon>
        <taxon>Pezizomycotina</taxon>
        <taxon>Eurotiomycetes</taxon>
        <taxon>Eurotiomycetidae</taxon>
        <taxon>Eurotiales</taxon>
        <taxon>Aspergillaceae</taxon>
        <taxon>Penicillium</taxon>
    </lineage>
</organism>